<evidence type="ECO:0000313" key="3">
    <source>
        <dbReference type="EMBL" id="ETR68608.1"/>
    </source>
</evidence>
<dbReference type="NCBIfam" id="NF033550">
    <property type="entry name" value="transpos_ISL3"/>
    <property type="match status" value="1"/>
</dbReference>
<dbReference type="Pfam" id="PF01610">
    <property type="entry name" value="DDE_Tnp_ISL3"/>
    <property type="match status" value="1"/>
</dbReference>
<reference evidence="4" key="1">
    <citation type="submission" date="2012-11" db="EMBL/GenBank/DDBJ databases">
        <authorList>
            <person name="Lucero-Rivera Y.E."/>
            <person name="Tovar-Ramirez D."/>
        </authorList>
    </citation>
    <scope>NUCLEOTIDE SEQUENCE [LARGE SCALE GENOMIC DNA]</scope>
    <source>
        <strain evidence="4">Araruama</strain>
    </source>
</reference>
<feature type="domain" description="Transposase IS204/IS1001/IS1096/IS1165 DDE" evidence="1">
    <location>
        <begin position="156"/>
        <end position="393"/>
    </location>
</feature>
<gene>
    <name evidence="3" type="ORF">OMM_04466</name>
</gene>
<dbReference type="InterPro" id="IPR047951">
    <property type="entry name" value="Transpos_ISL3"/>
</dbReference>
<dbReference type="AlphaFoldDB" id="A0A1V1P1C4"/>
<dbReference type="PANTHER" id="PTHR33498">
    <property type="entry name" value="TRANSPOSASE FOR INSERTION SEQUENCE ELEMENT IS1557"/>
    <property type="match status" value="1"/>
</dbReference>
<dbReference type="Proteomes" id="UP000189670">
    <property type="component" value="Unassembled WGS sequence"/>
</dbReference>
<dbReference type="InterPro" id="IPR002560">
    <property type="entry name" value="Transposase_DDE"/>
</dbReference>
<dbReference type="PANTHER" id="PTHR33498:SF1">
    <property type="entry name" value="TRANSPOSASE FOR INSERTION SEQUENCE ELEMENT IS1557"/>
    <property type="match status" value="1"/>
</dbReference>
<accession>A0A1V1P1C4</accession>
<proteinExistence type="predicted"/>
<organism evidence="3 4">
    <name type="scientific">Candidatus Magnetoglobus multicellularis str. Araruama</name>
    <dbReference type="NCBI Taxonomy" id="890399"/>
    <lineage>
        <taxon>Bacteria</taxon>
        <taxon>Pseudomonadati</taxon>
        <taxon>Thermodesulfobacteriota</taxon>
        <taxon>Desulfobacteria</taxon>
        <taxon>Desulfobacterales</taxon>
        <taxon>Desulfobacteraceae</taxon>
        <taxon>Candidatus Magnetoglobus</taxon>
    </lineage>
</organism>
<dbReference type="Pfam" id="PF13542">
    <property type="entry name" value="HTH_Tnp_ISL3"/>
    <property type="match status" value="1"/>
</dbReference>
<evidence type="ECO:0000313" key="4">
    <source>
        <dbReference type="Proteomes" id="UP000189670"/>
    </source>
</evidence>
<name>A0A1V1P1C4_9BACT</name>
<protein>
    <submittedName>
        <fullName evidence="3">Transposase IS204/IS1001/IS1096/IS1165 family protein</fullName>
    </submittedName>
</protein>
<sequence>MMTTNNFIRQFLNIVGLAISNFYLDQRNKELKLYVKPHKNGCRCPQCNQRGKIVRTMDVRSWRDIVVCGFRVIFFYAPRVIECKTHGYVQEDIPWADPYAKATHRLEYQILIYCQMMTQTSAAKLLRLATSTLSDLLHRVINRVREGHKIEDIKSIGIDEVSYAKGRKYITVIYDLEKSRVVWVGKGKGRDTVDNFFNNELTDAQKKKIKWASCDMYQTYIDAIEEHCPNVTVVLDRFHVAKALNEALDKVRKEEWENIDGKNRKSLKGIRWLLFKNASKRTEKETDLINSLRKSNRRIHRAWVLKDEFNLVWDFSTVEEAQNFLKRWTTTALKSRLEPIRKFVRTVRKHTERIVSFVGSGLSNAKAEGINRIIKIIKNRASGFRSLNAFIDMIYLTIGDLDIAEQIPVEYRIC</sequence>
<comment type="caution">
    <text evidence="3">The sequence shown here is derived from an EMBL/GenBank/DDBJ whole genome shotgun (WGS) entry which is preliminary data.</text>
</comment>
<dbReference type="InterPro" id="IPR032877">
    <property type="entry name" value="Transposase_HTH"/>
</dbReference>
<dbReference type="EMBL" id="ATBP01000892">
    <property type="protein sequence ID" value="ETR68608.1"/>
    <property type="molecule type" value="Genomic_DNA"/>
</dbReference>
<evidence type="ECO:0000259" key="1">
    <source>
        <dbReference type="Pfam" id="PF01610"/>
    </source>
</evidence>
<evidence type="ECO:0000259" key="2">
    <source>
        <dbReference type="Pfam" id="PF13542"/>
    </source>
</evidence>
<feature type="domain" description="Transposase IS204/IS1001/IS1096/IS1165 helix-turn-helix" evidence="2">
    <location>
        <begin position="91"/>
        <end position="140"/>
    </location>
</feature>